<feature type="transmembrane region" description="Helical" evidence="1">
    <location>
        <begin position="42"/>
        <end position="72"/>
    </location>
</feature>
<keyword evidence="1" id="KW-0812">Transmembrane</keyword>
<proteinExistence type="predicted"/>
<keyword evidence="3" id="KW-1185">Reference proteome</keyword>
<evidence type="ECO:0000313" key="3">
    <source>
        <dbReference type="Proteomes" id="UP001531129"/>
    </source>
</evidence>
<protein>
    <recommendedName>
        <fullName evidence="4">DUF2628 domain-containing protein</fullName>
    </recommendedName>
</protein>
<keyword evidence="1" id="KW-1133">Transmembrane helix</keyword>
<evidence type="ECO:0000256" key="1">
    <source>
        <dbReference type="SAM" id="Phobius"/>
    </source>
</evidence>
<accession>A0ABU8CUM7</accession>
<comment type="caution">
    <text evidence="2">The sequence shown here is derived from an EMBL/GenBank/DDBJ whole genome shotgun (WGS) entry which is preliminary data.</text>
</comment>
<evidence type="ECO:0008006" key="4">
    <source>
        <dbReference type="Google" id="ProtNLM"/>
    </source>
</evidence>
<feature type="transmembrane region" description="Helical" evidence="1">
    <location>
        <begin position="17"/>
        <end position="36"/>
    </location>
</feature>
<name>A0ABU8CUM7_9HYPH</name>
<dbReference type="Proteomes" id="UP001531129">
    <property type="component" value="Unassembled WGS sequence"/>
</dbReference>
<sequence length="114" mass="11843">MAAEVKMINPATGVVKTGLYGFSWTSFFFGGFPALFRGDVGIGLGLIAVGFVAGIFGLGLGWFVVGVIWAFVYNKLYTTRLLDAGYKLADTPEKNAAACAALGVGEQAVLAQAA</sequence>
<organism evidence="2 3">
    <name type="scientific">Rhizobium aouanii</name>
    <dbReference type="NCBI Taxonomy" id="3118145"/>
    <lineage>
        <taxon>Bacteria</taxon>
        <taxon>Pseudomonadati</taxon>
        <taxon>Pseudomonadota</taxon>
        <taxon>Alphaproteobacteria</taxon>
        <taxon>Hyphomicrobiales</taxon>
        <taxon>Rhizobiaceae</taxon>
        <taxon>Rhizobium/Agrobacterium group</taxon>
        <taxon>Rhizobium</taxon>
    </lineage>
</organism>
<dbReference type="EMBL" id="JBAMYC010000026">
    <property type="protein sequence ID" value="MEI1252542.1"/>
    <property type="molecule type" value="Genomic_DNA"/>
</dbReference>
<keyword evidence="1" id="KW-0472">Membrane</keyword>
<gene>
    <name evidence="2" type="ORF">V8Q02_31770</name>
</gene>
<evidence type="ECO:0000313" key="2">
    <source>
        <dbReference type="EMBL" id="MEI1252542.1"/>
    </source>
</evidence>
<reference evidence="2 3" key="1">
    <citation type="submission" date="2024-01" db="EMBL/GenBank/DDBJ databases">
        <title>Draft genome sequences of three bacterial strains isolated from Acacia saligna represent a potential new species within the genus Rhizobium.</title>
        <authorList>
            <person name="Tambong J.T."/>
            <person name="Mnasri B."/>
        </authorList>
    </citation>
    <scope>NUCLEOTIDE SEQUENCE [LARGE SCALE GENOMIC DNA]</scope>
    <source>
        <strain evidence="2 3">1AS12I</strain>
    </source>
</reference>
<dbReference type="RefSeq" id="WP_264399559.1">
    <property type="nucleotide sequence ID" value="NZ_JBAMYB010000024.1"/>
</dbReference>